<feature type="compositionally biased region" description="Low complexity" evidence="1">
    <location>
        <begin position="231"/>
        <end position="245"/>
    </location>
</feature>
<gene>
    <name evidence="2" type="ORF">ABEG17_16805</name>
</gene>
<proteinExistence type="predicted"/>
<feature type="region of interest" description="Disordered" evidence="1">
    <location>
        <begin position="123"/>
        <end position="145"/>
    </location>
</feature>
<dbReference type="RefSeq" id="WP_406830633.1">
    <property type="nucleotide sequence ID" value="NZ_CP157483.1"/>
</dbReference>
<feature type="region of interest" description="Disordered" evidence="1">
    <location>
        <begin position="1"/>
        <end position="93"/>
    </location>
</feature>
<feature type="compositionally biased region" description="Basic and acidic residues" evidence="1">
    <location>
        <begin position="54"/>
        <end position="82"/>
    </location>
</feature>
<sequence>MSEIHTSTSAPHDDGTRELGAVELTTSPDATRMSGSLAAPADGTGAQDQGTTDVAKDEARATADQAKEGARSVAHVGKDEAGRVAQETTQQAKELWQQTRSQLLDQSAEQQTRVAQGLRSLGEELSGMARGSEQQGVASDLAHQASQRMNDVAGWLDERDPGSLVSELKGFARQRPGTFLAAAAVIGLVGGRLSRGLVAEHQDSTDSGSPASSGPAADALGSTGVPAVDHSTTGYSAYGSSTGTAPAAGDHPVSESPAAGTGEYLR</sequence>
<feature type="region of interest" description="Disordered" evidence="1">
    <location>
        <begin position="199"/>
        <end position="266"/>
    </location>
</feature>
<dbReference type="AlphaFoldDB" id="A0AAU7JSW8"/>
<feature type="compositionally biased region" description="Polar residues" evidence="1">
    <location>
        <begin position="1"/>
        <end position="10"/>
    </location>
</feature>
<protein>
    <recommendedName>
        <fullName evidence="3">DUF3618 domain-containing protein</fullName>
    </recommendedName>
</protein>
<evidence type="ECO:0000313" key="2">
    <source>
        <dbReference type="EMBL" id="XBO43204.1"/>
    </source>
</evidence>
<evidence type="ECO:0008006" key="3">
    <source>
        <dbReference type="Google" id="ProtNLM"/>
    </source>
</evidence>
<feature type="compositionally biased region" description="Low complexity" evidence="1">
    <location>
        <begin position="206"/>
        <end position="219"/>
    </location>
</feature>
<reference evidence="2" key="1">
    <citation type="submission" date="2024-05" db="EMBL/GenBank/DDBJ databases">
        <authorList>
            <person name="Kim S."/>
            <person name="Heo J."/>
            <person name="Choi H."/>
            <person name="Choi Y."/>
            <person name="Kwon S.-W."/>
            <person name="Kim Y."/>
        </authorList>
    </citation>
    <scope>NUCLEOTIDE SEQUENCE</scope>
    <source>
        <strain evidence="2">KACC 23699</strain>
    </source>
</reference>
<name>A0AAU7JSW8_9MICO</name>
<evidence type="ECO:0000256" key="1">
    <source>
        <dbReference type="SAM" id="MobiDB-lite"/>
    </source>
</evidence>
<dbReference type="EMBL" id="CP157483">
    <property type="protein sequence ID" value="XBO43204.1"/>
    <property type="molecule type" value="Genomic_DNA"/>
</dbReference>
<accession>A0AAU7JSW8</accession>
<organism evidence="2">
    <name type="scientific">Pedococcus sp. KACC 23699</name>
    <dbReference type="NCBI Taxonomy" id="3149228"/>
    <lineage>
        <taxon>Bacteria</taxon>
        <taxon>Bacillati</taxon>
        <taxon>Actinomycetota</taxon>
        <taxon>Actinomycetes</taxon>
        <taxon>Micrococcales</taxon>
        <taxon>Intrasporangiaceae</taxon>
        <taxon>Pedococcus</taxon>
    </lineage>
</organism>